<proteinExistence type="predicted"/>
<evidence type="ECO:0000313" key="1">
    <source>
        <dbReference type="EMBL" id="PIP16876.1"/>
    </source>
</evidence>
<gene>
    <name evidence="1" type="ORF">COX44_03150</name>
</gene>
<evidence type="ECO:0000313" key="2">
    <source>
        <dbReference type="Proteomes" id="UP000231480"/>
    </source>
</evidence>
<dbReference type="AlphaFoldDB" id="A0A2G9YCB6"/>
<accession>A0A2G9YCB6</accession>
<organism evidence="1 2">
    <name type="scientific">Candidatus Portnoybacteria bacterium CG23_combo_of_CG06-09_8_20_14_all_37_13</name>
    <dbReference type="NCBI Taxonomy" id="1974819"/>
    <lineage>
        <taxon>Bacteria</taxon>
        <taxon>Candidatus Portnoyibacteriota</taxon>
    </lineage>
</organism>
<dbReference type="Proteomes" id="UP000231480">
    <property type="component" value="Unassembled WGS sequence"/>
</dbReference>
<name>A0A2G9YCB6_9BACT</name>
<dbReference type="EMBL" id="PCRH01000067">
    <property type="protein sequence ID" value="PIP16876.1"/>
    <property type="molecule type" value="Genomic_DNA"/>
</dbReference>
<protein>
    <submittedName>
        <fullName evidence="1">Uncharacterized protein</fullName>
    </submittedName>
</protein>
<comment type="caution">
    <text evidence="1">The sequence shown here is derived from an EMBL/GenBank/DDBJ whole genome shotgun (WGS) entry which is preliminary data.</text>
</comment>
<reference evidence="1 2" key="1">
    <citation type="submission" date="2017-09" db="EMBL/GenBank/DDBJ databases">
        <title>Depth-based differentiation of microbial function through sediment-hosted aquifers and enrichment of novel symbionts in the deep terrestrial subsurface.</title>
        <authorList>
            <person name="Probst A.J."/>
            <person name="Ladd B."/>
            <person name="Jarett J.K."/>
            <person name="Geller-Mcgrath D.E."/>
            <person name="Sieber C.M."/>
            <person name="Emerson J.B."/>
            <person name="Anantharaman K."/>
            <person name="Thomas B.C."/>
            <person name="Malmstrom R."/>
            <person name="Stieglmeier M."/>
            <person name="Klingl A."/>
            <person name="Woyke T."/>
            <person name="Ryan C.M."/>
            <person name="Banfield J.F."/>
        </authorList>
    </citation>
    <scope>NUCLEOTIDE SEQUENCE [LARGE SCALE GENOMIC DNA]</scope>
    <source>
        <strain evidence="1">CG23_combo_of_CG06-09_8_20_14_all_37_13</strain>
    </source>
</reference>
<sequence length="100" mass="11839">LANKIANPFHKIPISELVEFYYKQWSDFIKPTRSLQSAIGFVRREIDRSINLHLNKLLKIDEDYRQSQEDFLISLLKDKIIDLAQLRCLLGDKNHGQQER</sequence>
<feature type="non-terminal residue" evidence="1">
    <location>
        <position position="1"/>
    </location>
</feature>